<dbReference type="PROSITE" id="PS00409">
    <property type="entry name" value="PROKAR_NTER_METHYL"/>
    <property type="match status" value="1"/>
</dbReference>
<gene>
    <name evidence="2" type="ORF">A3D25_03225</name>
</gene>
<reference evidence="2 3" key="1">
    <citation type="journal article" date="2016" name="Nat. Commun.">
        <title>Thousands of microbial genomes shed light on interconnected biogeochemical processes in an aquifer system.</title>
        <authorList>
            <person name="Anantharaman K."/>
            <person name="Brown C.T."/>
            <person name="Hug L.A."/>
            <person name="Sharon I."/>
            <person name="Castelle C.J."/>
            <person name="Probst A.J."/>
            <person name="Thomas B.C."/>
            <person name="Singh A."/>
            <person name="Wilkins M.J."/>
            <person name="Karaoz U."/>
            <person name="Brodie E.L."/>
            <person name="Williams K.H."/>
            <person name="Hubbard S.S."/>
            <person name="Banfield J.F."/>
        </authorList>
    </citation>
    <scope>NUCLEOTIDE SEQUENCE [LARGE SCALE GENOMIC DNA]</scope>
</reference>
<organism evidence="2 3">
    <name type="scientific">Candidatus Daviesbacteria bacterium RIFCSPHIGHO2_02_FULL_43_12</name>
    <dbReference type="NCBI Taxonomy" id="1797776"/>
    <lineage>
        <taxon>Bacteria</taxon>
        <taxon>Candidatus Daviesiibacteriota</taxon>
    </lineage>
</organism>
<proteinExistence type="predicted"/>
<dbReference type="Pfam" id="PF07963">
    <property type="entry name" value="N_methyl"/>
    <property type="match status" value="1"/>
</dbReference>
<keyword evidence="1" id="KW-1133">Transmembrane helix</keyword>
<feature type="transmembrane region" description="Helical" evidence="1">
    <location>
        <begin position="6"/>
        <end position="27"/>
    </location>
</feature>
<evidence type="ECO:0000256" key="1">
    <source>
        <dbReference type="SAM" id="Phobius"/>
    </source>
</evidence>
<dbReference type="InterPro" id="IPR012902">
    <property type="entry name" value="N_methyl_site"/>
</dbReference>
<keyword evidence="1" id="KW-0472">Membrane</keyword>
<evidence type="ECO:0008006" key="4">
    <source>
        <dbReference type="Google" id="ProtNLM"/>
    </source>
</evidence>
<protein>
    <recommendedName>
        <fullName evidence="4">General secretion pathway GspH domain-containing protein</fullName>
    </recommendedName>
</protein>
<dbReference type="AlphaFoldDB" id="A0A1F5KFI9"/>
<dbReference type="NCBIfam" id="TIGR02532">
    <property type="entry name" value="IV_pilin_GFxxxE"/>
    <property type="match status" value="1"/>
</dbReference>
<dbReference type="Gene3D" id="3.30.700.10">
    <property type="entry name" value="Glycoprotein, Type 4 Pilin"/>
    <property type="match status" value="1"/>
</dbReference>
<dbReference type="EMBL" id="MFDD01000015">
    <property type="protein sequence ID" value="OGE39713.1"/>
    <property type="molecule type" value="Genomic_DNA"/>
</dbReference>
<accession>A0A1F5KFI9</accession>
<evidence type="ECO:0000313" key="3">
    <source>
        <dbReference type="Proteomes" id="UP000177328"/>
    </source>
</evidence>
<dbReference type="Proteomes" id="UP000177328">
    <property type="component" value="Unassembled WGS sequence"/>
</dbReference>
<evidence type="ECO:0000313" key="2">
    <source>
        <dbReference type="EMBL" id="OGE39713.1"/>
    </source>
</evidence>
<keyword evidence="1" id="KW-0812">Transmembrane</keyword>
<name>A0A1F5KFI9_9BACT</name>
<comment type="caution">
    <text evidence="2">The sequence shown here is derived from an EMBL/GenBank/DDBJ whole genome shotgun (WGS) entry which is preliminary data.</text>
</comment>
<dbReference type="SUPFAM" id="SSF54523">
    <property type="entry name" value="Pili subunits"/>
    <property type="match status" value="1"/>
</dbReference>
<dbReference type="InterPro" id="IPR045584">
    <property type="entry name" value="Pilin-like"/>
</dbReference>
<sequence>MNQSRGFTLIEILVTIGILAMLSLFIIPNFRRFNDEQILRNSSSDLLQAIRKAQINAQAHVRCPDNNPSFSWGVTIDPSEASYKLVAECQDPTVNYTTYDFSEAGTSLPSGVSINTITNLDKTPPMIEPSLFSPNCVIDASLLPFTIRFNTSENVATFTSGQTADSTLTQVICGSSASQSETLKFMLVSSGTNLTSTVMINRGGYIGVEYK</sequence>